<reference evidence="1" key="1">
    <citation type="submission" date="2023-05" db="EMBL/GenBank/DDBJ databases">
        <authorList>
            <person name="Stuckert A."/>
        </authorList>
    </citation>
    <scope>NUCLEOTIDE SEQUENCE</scope>
</reference>
<sequence length="161" mass="18633">MELSEGIKGFQAVLQQMNKLINYPSVLQAQTELEEKLSSLFKCSITEILHTCCYSVLRDDYLVCHIILDYELEQILVQLKALIKSYELKGNIVQSLLDQSMKPQDVQTNPVRKQLILLLENFEKQAQSLNMENYIFDHVHHFITYIDTLAKVIVQSINSDL</sequence>
<keyword evidence="2" id="KW-1185">Reference proteome</keyword>
<evidence type="ECO:0000313" key="1">
    <source>
        <dbReference type="EMBL" id="CAI9607285.1"/>
    </source>
</evidence>
<dbReference type="EMBL" id="CATNWA010018425">
    <property type="protein sequence ID" value="CAI9607285.1"/>
    <property type="molecule type" value="Genomic_DNA"/>
</dbReference>
<comment type="caution">
    <text evidence="1">The sequence shown here is derived from an EMBL/GenBank/DDBJ whole genome shotgun (WGS) entry which is preliminary data.</text>
</comment>
<proteinExistence type="predicted"/>
<accession>A0ABN9GCZ3</accession>
<gene>
    <name evidence="1" type="ORF">SPARVUS_LOCUS13923283</name>
</gene>
<protein>
    <submittedName>
        <fullName evidence="1">Uncharacterized protein</fullName>
    </submittedName>
</protein>
<evidence type="ECO:0000313" key="2">
    <source>
        <dbReference type="Proteomes" id="UP001162483"/>
    </source>
</evidence>
<organism evidence="1 2">
    <name type="scientific">Staurois parvus</name>
    <dbReference type="NCBI Taxonomy" id="386267"/>
    <lineage>
        <taxon>Eukaryota</taxon>
        <taxon>Metazoa</taxon>
        <taxon>Chordata</taxon>
        <taxon>Craniata</taxon>
        <taxon>Vertebrata</taxon>
        <taxon>Euteleostomi</taxon>
        <taxon>Amphibia</taxon>
        <taxon>Batrachia</taxon>
        <taxon>Anura</taxon>
        <taxon>Neobatrachia</taxon>
        <taxon>Ranoidea</taxon>
        <taxon>Ranidae</taxon>
        <taxon>Staurois</taxon>
    </lineage>
</organism>
<dbReference type="InterPro" id="IPR028730">
    <property type="entry name" value="ZFYVE26"/>
</dbReference>
<feature type="non-terminal residue" evidence="1">
    <location>
        <position position="161"/>
    </location>
</feature>
<name>A0ABN9GCZ3_9NEOB</name>
<dbReference type="PANTHER" id="PTHR46591:SF1">
    <property type="entry name" value="ZINC FINGER FYVE DOMAIN-CONTAINING PROTEIN 26"/>
    <property type="match status" value="1"/>
</dbReference>
<dbReference type="PANTHER" id="PTHR46591">
    <property type="entry name" value="ZINC FINGER FYVE DOMAIN-CONTAINING PROTEIN 26"/>
    <property type="match status" value="1"/>
</dbReference>
<dbReference type="Proteomes" id="UP001162483">
    <property type="component" value="Unassembled WGS sequence"/>
</dbReference>